<evidence type="ECO:0000313" key="1">
    <source>
        <dbReference type="EnsemblPlants" id="QL07p047241:mrna"/>
    </source>
</evidence>
<dbReference type="GO" id="GO:0006952">
    <property type="term" value="P:defense response"/>
    <property type="evidence" value="ECO:0007669"/>
    <property type="project" value="InterPro"/>
</dbReference>
<reference evidence="1 2" key="1">
    <citation type="journal article" date="2016" name="G3 (Bethesda)">
        <title>First Draft Assembly and Annotation of the Genome of a California Endemic Oak Quercus lobata Nee (Fagaceae).</title>
        <authorList>
            <person name="Sork V.L."/>
            <person name="Fitz-Gibbon S.T."/>
            <person name="Puiu D."/>
            <person name="Crepeau M."/>
            <person name="Gugger P.F."/>
            <person name="Sherman R."/>
            <person name="Stevens K."/>
            <person name="Langley C.H."/>
            <person name="Pellegrini M."/>
            <person name="Salzberg S.L."/>
        </authorList>
    </citation>
    <scope>NUCLEOTIDE SEQUENCE [LARGE SCALE GENOMIC DNA]</scope>
    <source>
        <strain evidence="1 2">cv. SW786</strain>
    </source>
</reference>
<dbReference type="AlphaFoldDB" id="A0A7N2M7Q0"/>
<sequence>MSNLRLLIIDELHSPNALNRVPDGLRHLSWKFCSLKCLPSSFQPKEIVELDLSFSKCEYPWEGAKCLGKLKSINLSFSKNLIRTPDFSGVTRLEILGLEECTNLVGLHPSIGQLSKLKSLDLSYCKSLTNLPSLLAKMESFTSIDLFGCSKIKKIPEFKGTMKSLSRLILGWTAIEEVPPSSTDQLSKLEALDLSLCKKLRSLSELPSTMRYINMESCCSLEPSPVLLRQSSLSRPYSSPFFRGYDESSGGVVFTILNRYLQGLFCQKTGYKTATKRKEDGSKTEFQIIIPGCLVLRARVKAIGDMPHSQYVSQLFFRECRKYHIWLLYLSRDDWFSTVGNGECSKIEVVFEEDSGLRYLSSRNPVLRCGVSLVYQANARCSSSGRVITFEGWNYVHHGFFNSKRSRDEFDD</sequence>
<dbReference type="InterPro" id="IPR044974">
    <property type="entry name" value="Disease_R_plants"/>
</dbReference>
<accession>A0A7N2M7Q0</accession>
<dbReference type="EnsemblPlants" id="QL07p047241:mrna">
    <property type="protein sequence ID" value="QL07p047241:mrna"/>
    <property type="gene ID" value="QL07p047241"/>
</dbReference>
<protein>
    <submittedName>
        <fullName evidence="1">Uncharacterized protein</fullName>
    </submittedName>
</protein>
<dbReference type="SUPFAM" id="SSF52058">
    <property type="entry name" value="L domain-like"/>
    <property type="match status" value="1"/>
</dbReference>
<dbReference type="Proteomes" id="UP000594261">
    <property type="component" value="Chromosome 7"/>
</dbReference>
<dbReference type="Gene3D" id="3.80.10.10">
    <property type="entry name" value="Ribonuclease Inhibitor"/>
    <property type="match status" value="2"/>
</dbReference>
<dbReference type="InterPro" id="IPR032675">
    <property type="entry name" value="LRR_dom_sf"/>
</dbReference>
<organism evidence="1 2">
    <name type="scientific">Quercus lobata</name>
    <name type="common">Valley oak</name>
    <dbReference type="NCBI Taxonomy" id="97700"/>
    <lineage>
        <taxon>Eukaryota</taxon>
        <taxon>Viridiplantae</taxon>
        <taxon>Streptophyta</taxon>
        <taxon>Embryophyta</taxon>
        <taxon>Tracheophyta</taxon>
        <taxon>Spermatophyta</taxon>
        <taxon>Magnoliopsida</taxon>
        <taxon>eudicotyledons</taxon>
        <taxon>Gunneridae</taxon>
        <taxon>Pentapetalae</taxon>
        <taxon>rosids</taxon>
        <taxon>fabids</taxon>
        <taxon>Fagales</taxon>
        <taxon>Fagaceae</taxon>
        <taxon>Quercus</taxon>
    </lineage>
</organism>
<dbReference type="PANTHER" id="PTHR11017">
    <property type="entry name" value="LEUCINE-RICH REPEAT-CONTAINING PROTEIN"/>
    <property type="match status" value="1"/>
</dbReference>
<proteinExistence type="predicted"/>
<reference evidence="1" key="2">
    <citation type="submission" date="2021-01" db="UniProtKB">
        <authorList>
            <consortium name="EnsemblPlants"/>
        </authorList>
    </citation>
    <scope>IDENTIFICATION</scope>
</reference>
<name>A0A7N2M7Q0_QUELO</name>
<dbReference type="PANTHER" id="PTHR11017:SF559">
    <property type="entry name" value="DISEASE RESISTANCE PROTEIN CHL1"/>
    <property type="match status" value="1"/>
</dbReference>
<dbReference type="EMBL" id="LRBV02000007">
    <property type="status" value="NOT_ANNOTATED_CDS"/>
    <property type="molecule type" value="Genomic_DNA"/>
</dbReference>
<dbReference type="Gramene" id="QL07p047241:mrna">
    <property type="protein sequence ID" value="QL07p047241:mrna"/>
    <property type="gene ID" value="QL07p047241"/>
</dbReference>
<keyword evidence="2" id="KW-1185">Reference proteome</keyword>
<evidence type="ECO:0000313" key="2">
    <source>
        <dbReference type="Proteomes" id="UP000594261"/>
    </source>
</evidence>
<dbReference type="InParanoid" id="A0A7N2M7Q0"/>